<dbReference type="GeneID" id="90544181"/>
<sequence length="212" mass="23298">MKGKLVIFARLIFGFILCSSSTVFMLNSNLGLSPWDVFHQGLSILTGITIGQASILIGILFVFLGMLFGQKLGFGTILNMILIGQFIDIIIYIDIIPKASSVFMGIIMMIIGMLIMGFGCYFYMGCGLGCGPRDGVMVALSIKLNKPIKYVRSSMEVMVLIIGYFLGGKVGMGTFISALFLGYSLQTVFKFRNFNPEEVNHKSIVESLGFFK</sequence>
<dbReference type="OrthoDB" id="154912at2"/>
<protein>
    <submittedName>
        <fullName evidence="1">Uncharacterized membrane protein YczE</fullName>
    </submittedName>
</protein>
<reference evidence="1 2" key="1">
    <citation type="submission" date="2016-10" db="EMBL/GenBank/DDBJ databases">
        <authorList>
            <person name="de Groot N.N."/>
        </authorList>
    </citation>
    <scope>NUCLEOTIDE SEQUENCE [LARGE SCALE GENOMIC DNA]</scope>
    <source>
        <strain evidence="1 2">NLAE-zl-G419</strain>
    </source>
</reference>
<organism evidence="1 2">
    <name type="scientific">Clostridium cadaveris</name>
    <dbReference type="NCBI Taxonomy" id="1529"/>
    <lineage>
        <taxon>Bacteria</taxon>
        <taxon>Bacillati</taxon>
        <taxon>Bacillota</taxon>
        <taxon>Clostridia</taxon>
        <taxon>Eubacteriales</taxon>
        <taxon>Clostridiaceae</taxon>
        <taxon>Clostridium</taxon>
    </lineage>
</organism>
<gene>
    <name evidence="1" type="ORF">SAMN04487885_12814</name>
</gene>
<dbReference type="InterPro" id="IPR038750">
    <property type="entry name" value="YczE/YyaS-like"/>
</dbReference>
<keyword evidence="2" id="KW-1185">Reference proteome</keyword>
<evidence type="ECO:0000313" key="1">
    <source>
        <dbReference type="EMBL" id="SFG13625.1"/>
    </source>
</evidence>
<dbReference type="EMBL" id="FOOE01000028">
    <property type="protein sequence ID" value="SFG13625.1"/>
    <property type="molecule type" value="Genomic_DNA"/>
</dbReference>
<dbReference type="STRING" id="1529.SAMN04487885_12814"/>
<dbReference type="AlphaFoldDB" id="A0A1I2PBW3"/>
<evidence type="ECO:0000313" key="2">
    <source>
        <dbReference type="Proteomes" id="UP000182135"/>
    </source>
</evidence>
<dbReference type="PANTHER" id="PTHR40078:SF1">
    <property type="entry name" value="INTEGRAL MEMBRANE PROTEIN"/>
    <property type="match status" value="1"/>
</dbReference>
<dbReference type="Pfam" id="PF19700">
    <property type="entry name" value="DUF6198"/>
    <property type="match status" value="1"/>
</dbReference>
<accession>A0A1I2PBW3</accession>
<dbReference type="Proteomes" id="UP000182135">
    <property type="component" value="Unassembled WGS sequence"/>
</dbReference>
<proteinExistence type="predicted"/>
<dbReference type="RefSeq" id="WP_027639648.1">
    <property type="nucleotide sequence ID" value="NZ_BAAACD010000036.1"/>
</dbReference>
<name>A0A1I2PBW3_9CLOT</name>
<dbReference type="eggNOG" id="COG2364">
    <property type="taxonomic scope" value="Bacteria"/>
</dbReference>
<dbReference type="PANTHER" id="PTHR40078">
    <property type="entry name" value="INTEGRAL MEMBRANE PROTEIN-RELATED"/>
    <property type="match status" value="1"/>
</dbReference>